<dbReference type="EMBL" id="CP000116">
    <property type="protein sequence ID" value="AAZ98194.1"/>
    <property type="molecule type" value="Genomic_DNA"/>
</dbReference>
<reference evidence="2 3" key="1">
    <citation type="journal article" date="2006" name="J. Bacteriol.">
        <title>The genome sequence of the obligately chemolithoautotrophic, facultatively anaerobic bacterium Thiobacillus denitrificans.</title>
        <authorList>
            <person name="Beller H.R."/>
            <person name="Chain P.S."/>
            <person name="Letain T.E."/>
            <person name="Chakicherla A."/>
            <person name="Larimer F.W."/>
            <person name="Richardson P.M."/>
            <person name="Coleman M.A."/>
            <person name="Wood A.P."/>
            <person name="Kelly D.P."/>
        </authorList>
    </citation>
    <scope>NUCLEOTIDE SEQUENCE [LARGE SCALE GENOMIC DNA]</scope>
    <source>
        <strain evidence="2 3">ATCC 25259</strain>
    </source>
</reference>
<sequence>MLPPLVRAMLEEPGLFTGYVKAYAVLFKQDAAWWRTKQVRRLVNLAALVGGGFFAVLFGGVALMMFAVTGVAHWLLWAVPVAPALVALVAAWRLRHPRPESEIFPRVREQVAQDMRLFSLKERTHEPAHEPKLQPRS</sequence>
<dbReference type="Proteomes" id="UP000008291">
    <property type="component" value="Chromosome"/>
</dbReference>
<evidence type="ECO:0008006" key="4">
    <source>
        <dbReference type="Google" id="ProtNLM"/>
    </source>
</evidence>
<dbReference type="HOGENOM" id="CLU_1978934_0_0_4"/>
<dbReference type="STRING" id="292415.Tbd_2241"/>
<dbReference type="KEGG" id="tbd:Tbd_2241"/>
<dbReference type="AlphaFoldDB" id="Q3SGQ3"/>
<keyword evidence="1" id="KW-0812">Transmembrane</keyword>
<dbReference type="OrthoDB" id="9931253at2"/>
<protein>
    <recommendedName>
        <fullName evidence="4">Transmembrane protein</fullName>
    </recommendedName>
</protein>
<feature type="transmembrane region" description="Helical" evidence="1">
    <location>
        <begin position="42"/>
        <end position="68"/>
    </location>
</feature>
<keyword evidence="1" id="KW-0472">Membrane</keyword>
<accession>Q3SGQ3</accession>
<name>Q3SGQ3_THIDA</name>
<evidence type="ECO:0000256" key="1">
    <source>
        <dbReference type="SAM" id="Phobius"/>
    </source>
</evidence>
<gene>
    <name evidence="2" type="ordered locus">Tbd_2241</name>
</gene>
<evidence type="ECO:0000313" key="3">
    <source>
        <dbReference type="Proteomes" id="UP000008291"/>
    </source>
</evidence>
<dbReference type="RefSeq" id="WP_011312753.1">
    <property type="nucleotide sequence ID" value="NC_007404.1"/>
</dbReference>
<evidence type="ECO:0000313" key="2">
    <source>
        <dbReference type="EMBL" id="AAZ98194.1"/>
    </source>
</evidence>
<dbReference type="eggNOG" id="ENOG5030TTT">
    <property type="taxonomic scope" value="Bacteria"/>
</dbReference>
<proteinExistence type="predicted"/>
<keyword evidence="1" id="KW-1133">Transmembrane helix</keyword>
<keyword evidence="3" id="KW-1185">Reference proteome</keyword>
<organism evidence="2 3">
    <name type="scientific">Thiobacillus denitrificans (strain ATCC 25259 / T1)</name>
    <dbReference type="NCBI Taxonomy" id="292415"/>
    <lineage>
        <taxon>Bacteria</taxon>
        <taxon>Pseudomonadati</taxon>
        <taxon>Pseudomonadota</taxon>
        <taxon>Betaproteobacteria</taxon>
        <taxon>Nitrosomonadales</taxon>
        <taxon>Thiobacillaceae</taxon>
        <taxon>Thiobacillus</taxon>
    </lineage>
</organism>
<feature type="transmembrane region" description="Helical" evidence="1">
    <location>
        <begin position="74"/>
        <end position="94"/>
    </location>
</feature>